<dbReference type="SUPFAM" id="SSF160350">
    <property type="entry name" value="Rnp2-like"/>
    <property type="match status" value="1"/>
</dbReference>
<dbReference type="KEGG" id="ker:91106204"/>
<evidence type="ECO:0000313" key="4">
    <source>
        <dbReference type="EMBL" id="WWD09280.1"/>
    </source>
</evidence>
<gene>
    <name evidence="4" type="ORF">V865_007403</name>
</gene>
<dbReference type="GO" id="GO:0005730">
    <property type="term" value="C:nucleolus"/>
    <property type="evidence" value="ECO:0007669"/>
    <property type="project" value="TreeGrafter"/>
</dbReference>
<organism evidence="4 5">
    <name type="scientific">Kwoniella europaea PYCC6329</name>
    <dbReference type="NCBI Taxonomy" id="1423913"/>
    <lineage>
        <taxon>Eukaryota</taxon>
        <taxon>Fungi</taxon>
        <taxon>Dikarya</taxon>
        <taxon>Basidiomycota</taxon>
        <taxon>Agaricomycotina</taxon>
        <taxon>Tremellomycetes</taxon>
        <taxon>Tremellales</taxon>
        <taxon>Cryptococcaceae</taxon>
        <taxon>Kwoniella</taxon>
    </lineage>
</organism>
<dbReference type="GO" id="GO:0030681">
    <property type="term" value="C:multimeric ribonuclease P complex"/>
    <property type="evidence" value="ECO:0007669"/>
    <property type="project" value="TreeGrafter"/>
</dbReference>
<feature type="region of interest" description="Disordered" evidence="3">
    <location>
        <begin position="192"/>
        <end position="224"/>
    </location>
</feature>
<dbReference type="RefSeq" id="XP_066087247.1">
    <property type="nucleotide sequence ID" value="XM_066231150.1"/>
</dbReference>
<dbReference type="PANTHER" id="PTHR15441:SF2">
    <property type="entry name" value="RIBONUCLEASE P_MRP PROTEIN SUBUNIT POP5"/>
    <property type="match status" value="1"/>
</dbReference>
<dbReference type="Gene3D" id="3.30.70.3250">
    <property type="entry name" value="Ribonuclease P, Pop5 subunit"/>
    <property type="match status" value="1"/>
</dbReference>
<dbReference type="InterPro" id="IPR038085">
    <property type="entry name" value="Rnp2-like_sf"/>
</dbReference>
<dbReference type="GO" id="GO:0000172">
    <property type="term" value="C:ribonuclease MRP complex"/>
    <property type="evidence" value="ECO:0007669"/>
    <property type="project" value="TreeGrafter"/>
</dbReference>
<dbReference type="GeneID" id="91106204"/>
<evidence type="ECO:0000256" key="2">
    <source>
        <dbReference type="ARBA" id="ARBA00022694"/>
    </source>
</evidence>
<dbReference type="Proteomes" id="UP001358614">
    <property type="component" value="Chromosome 2"/>
</dbReference>
<accession>A0AAX4KUN4</accession>
<sequence length="224" mass="24787">MVRFKNRYLLVEFLIPSTLTPTIPNPTQLSEEEALNLYLEYNPQQAAEEDEDGDDEDDDEIGLSAIPKIPFVVPTSQPALGIGDEQVIYKAVRGCIQDVFGDEGWARVASSFRVIYHSPLTTLTFIRIARPYYRLIWSGLTFLSSLGGKQVIPRVVGVSGTIKKLQNRGISYHRLVVAQLIAYSLSSADEGLKISGGGASAGEKRLEKDGEREREEIGRLTEGQ</sequence>
<keyword evidence="2" id="KW-0819">tRNA processing</keyword>
<reference evidence="4 5" key="1">
    <citation type="submission" date="2024-01" db="EMBL/GenBank/DDBJ databases">
        <title>Comparative genomics of Cryptococcus and Kwoniella reveals pathogenesis evolution and contrasting modes of karyotype evolution via chromosome fusion or intercentromeric recombination.</title>
        <authorList>
            <person name="Coelho M.A."/>
            <person name="David-Palma M."/>
            <person name="Shea T."/>
            <person name="Bowers K."/>
            <person name="McGinley-Smith S."/>
            <person name="Mohammad A.W."/>
            <person name="Gnirke A."/>
            <person name="Yurkov A.M."/>
            <person name="Nowrousian M."/>
            <person name="Sun S."/>
            <person name="Cuomo C.A."/>
            <person name="Heitman J."/>
        </authorList>
    </citation>
    <scope>NUCLEOTIDE SEQUENCE [LARGE SCALE GENOMIC DNA]</scope>
    <source>
        <strain evidence="4 5">PYCC6329</strain>
    </source>
</reference>
<keyword evidence="5" id="KW-1185">Reference proteome</keyword>
<proteinExistence type="inferred from homology"/>
<evidence type="ECO:0000313" key="5">
    <source>
        <dbReference type="Proteomes" id="UP001358614"/>
    </source>
</evidence>
<dbReference type="PANTHER" id="PTHR15441">
    <property type="entry name" value="RIBONUCLEASE P PROTEIN SUBUNIT P14"/>
    <property type="match status" value="1"/>
</dbReference>
<dbReference type="GO" id="GO:0033204">
    <property type="term" value="F:ribonuclease P RNA binding"/>
    <property type="evidence" value="ECO:0007669"/>
    <property type="project" value="TreeGrafter"/>
</dbReference>
<dbReference type="InterPro" id="IPR002759">
    <property type="entry name" value="Pop5/Rpp14/Rnp2-like"/>
</dbReference>
<name>A0AAX4KUN4_9TREE</name>
<dbReference type="AlphaFoldDB" id="A0AAX4KUN4"/>
<protein>
    <submittedName>
        <fullName evidence="4">Uncharacterized protein</fullName>
    </submittedName>
</protein>
<dbReference type="GO" id="GO:0001682">
    <property type="term" value="P:tRNA 5'-leader removal"/>
    <property type="evidence" value="ECO:0007669"/>
    <property type="project" value="InterPro"/>
</dbReference>
<evidence type="ECO:0000256" key="3">
    <source>
        <dbReference type="SAM" id="MobiDB-lite"/>
    </source>
</evidence>
<dbReference type="EMBL" id="CP144090">
    <property type="protein sequence ID" value="WWD09280.1"/>
    <property type="molecule type" value="Genomic_DNA"/>
</dbReference>
<feature type="compositionally biased region" description="Basic and acidic residues" evidence="3">
    <location>
        <begin position="202"/>
        <end position="224"/>
    </location>
</feature>
<dbReference type="Pfam" id="PF01900">
    <property type="entry name" value="RNase_P_Rpp14"/>
    <property type="match status" value="1"/>
</dbReference>
<comment type="similarity">
    <text evidence="1">Belongs to the eukaryotic/archaeal RNase P protein component 2 family.</text>
</comment>
<evidence type="ECO:0000256" key="1">
    <source>
        <dbReference type="ARBA" id="ARBA00010800"/>
    </source>
</evidence>